<dbReference type="InterPro" id="IPR001412">
    <property type="entry name" value="aa-tRNA-synth_I_CS"/>
</dbReference>
<keyword evidence="4 10" id="KW-0547">Nucleotide-binding</keyword>
<keyword evidence="6 10" id="KW-0648">Protein biosynthesis</keyword>
<evidence type="ECO:0000256" key="4">
    <source>
        <dbReference type="ARBA" id="ARBA00022741"/>
    </source>
</evidence>
<name>A0A7C2EIS2_9THEO</name>
<evidence type="ECO:0000256" key="7">
    <source>
        <dbReference type="ARBA" id="ARBA00023146"/>
    </source>
</evidence>
<evidence type="ECO:0000256" key="6">
    <source>
        <dbReference type="ARBA" id="ARBA00022917"/>
    </source>
</evidence>
<gene>
    <name evidence="11" type="primary">trpS</name>
    <name evidence="11" type="ORF">ENQ34_02350</name>
</gene>
<dbReference type="InterPro" id="IPR014729">
    <property type="entry name" value="Rossmann-like_a/b/a_fold"/>
</dbReference>
<reference evidence="11" key="1">
    <citation type="journal article" date="2020" name="mSystems">
        <title>Genome- and Community-Level Interaction Insights into Carbon Utilization and Element Cycling Functions of Hydrothermarchaeota in Hydrothermal Sediment.</title>
        <authorList>
            <person name="Zhou Z."/>
            <person name="Liu Y."/>
            <person name="Xu W."/>
            <person name="Pan J."/>
            <person name="Luo Z.H."/>
            <person name="Li M."/>
        </authorList>
    </citation>
    <scope>NUCLEOTIDE SEQUENCE [LARGE SCALE GENOMIC DNA]</scope>
    <source>
        <strain evidence="11">SpSt-300</strain>
    </source>
</reference>
<dbReference type="PANTHER" id="PTHR43766">
    <property type="entry name" value="TRYPTOPHAN--TRNA LIGASE, MITOCHONDRIAL"/>
    <property type="match status" value="1"/>
</dbReference>
<dbReference type="CDD" id="cd00806">
    <property type="entry name" value="TrpRS_core"/>
    <property type="match status" value="1"/>
</dbReference>
<evidence type="ECO:0000256" key="5">
    <source>
        <dbReference type="ARBA" id="ARBA00022840"/>
    </source>
</evidence>
<comment type="similarity">
    <text evidence="1 10">Belongs to the class-I aminoacyl-tRNA synthetase family.</text>
</comment>
<keyword evidence="5 10" id="KW-0067">ATP-binding</keyword>
<dbReference type="InterPro" id="IPR050203">
    <property type="entry name" value="Trp-tRNA_synthetase"/>
</dbReference>
<dbReference type="GO" id="GO:0005524">
    <property type="term" value="F:ATP binding"/>
    <property type="evidence" value="ECO:0007669"/>
    <property type="project" value="UniProtKB-KW"/>
</dbReference>
<comment type="caution">
    <text evidence="11">The sequence shown here is derived from an EMBL/GenBank/DDBJ whole genome shotgun (WGS) entry which is preliminary data.</text>
</comment>
<evidence type="ECO:0000256" key="8">
    <source>
        <dbReference type="ARBA" id="ARBA00049929"/>
    </source>
</evidence>
<protein>
    <recommendedName>
        <fullName evidence="2 9">Tryptophan--tRNA ligase</fullName>
        <ecNumber evidence="2 9">6.1.1.2</ecNumber>
    </recommendedName>
</protein>
<dbReference type="EMBL" id="DSMU01000150">
    <property type="protein sequence ID" value="HEL65507.1"/>
    <property type="molecule type" value="Genomic_DNA"/>
</dbReference>
<dbReference type="GO" id="GO:0004830">
    <property type="term" value="F:tryptophan-tRNA ligase activity"/>
    <property type="evidence" value="ECO:0007669"/>
    <property type="project" value="UniProtKB-UniRule"/>
</dbReference>
<dbReference type="InterPro" id="IPR002305">
    <property type="entry name" value="aa-tRNA-synth_Ic"/>
</dbReference>
<dbReference type="Gene3D" id="3.40.50.620">
    <property type="entry name" value="HUPs"/>
    <property type="match status" value="1"/>
</dbReference>
<accession>A0A7C2EIS2</accession>
<organism evidence="11">
    <name type="scientific">Ammonifex degensii</name>
    <dbReference type="NCBI Taxonomy" id="42838"/>
    <lineage>
        <taxon>Bacteria</taxon>
        <taxon>Bacillati</taxon>
        <taxon>Bacillota</taxon>
        <taxon>Clostridia</taxon>
        <taxon>Thermoanaerobacterales</taxon>
        <taxon>Thermoanaerobacteraceae</taxon>
        <taxon>Ammonifex</taxon>
    </lineage>
</organism>
<evidence type="ECO:0000256" key="10">
    <source>
        <dbReference type="RuleBase" id="RU363036"/>
    </source>
</evidence>
<dbReference type="FunFam" id="1.10.240.10:FF:000005">
    <property type="entry name" value="Tryptophan--tRNA ligase"/>
    <property type="match status" value="1"/>
</dbReference>
<keyword evidence="7 10" id="KW-0030">Aminoacyl-tRNA synthetase</keyword>
<dbReference type="GO" id="GO:0005829">
    <property type="term" value="C:cytosol"/>
    <property type="evidence" value="ECO:0007669"/>
    <property type="project" value="TreeGrafter"/>
</dbReference>
<evidence type="ECO:0000256" key="1">
    <source>
        <dbReference type="ARBA" id="ARBA00005594"/>
    </source>
</evidence>
<dbReference type="InterPro" id="IPR002306">
    <property type="entry name" value="Trp-tRNA-ligase"/>
</dbReference>
<dbReference type="GO" id="GO:0006436">
    <property type="term" value="P:tryptophanyl-tRNA aminoacylation"/>
    <property type="evidence" value="ECO:0007669"/>
    <property type="project" value="UniProtKB-UniRule"/>
</dbReference>
<dbReference type="EC" id="6.1.1.2" evidence="2 9"/>
<comment type="catalytic activity">
    <reaction evidence="8">
        <text>tRNA(Trp) + L-tryptophan + ATP = L-tryptophyl-tRNA(Trp) + AMP + diphosphate + H(+)</text>
        <dbReference type="Rhea" id="RHEA:24080"/>
        <dbReference type="Rhea" id="RHEA-COMP:9671"/>
        <dbReference type="Rhea" id="RHEA-COMP:9705"/>
        <dbReference type="ChEBI" id="CHEBI:15378"/>
        <dbReference type="ChEBI" id="CHEBI:30616"/>
        <dbReference type="ChEBI" id="CHEBI:33019"/>
        <dbReference type="ChEBI" id="CHEBI:57912"/>
        <dbReference type="ChEBI" id="CHEBI:78442"/>
        <dbReference type="ChEBI" id="CHEBI:78535"/>
        <dbReference type="ChEBI" id="CHEBI:456215"/>
        <dbReference type="EC" id="6.1.1.2"/>
    </reaction>
</comment>
<proteinExistence type="inferred from homology"/>
<evidence type="ECO:0000256" key="9">
    <source>
        <dbReference type="NCBIfam" id="TIGR00233"/>
    </source>
</evidence>
<dbReference type="PRINTS" id="PR01039">
    <property type="entry name" value="TRNASYNTHTRP"/>
</dbReference>
<dbReference type="PROSITE" id="PS00178">
    <property type="entry name" value="AA_TRNA_LIGASE_I"/>
    <property type="match status" value="1"/>
</dbReference>
<dbReference type="Gene3D" id="1.10.240.10">
    <property type="entry name" value="Tyrosyl-Transfer RNA Synthetase"/>
    <property type="match status" value="1"/>
</dbReference>
<keyword evidence="3 10" id="KW-0436">Ligase</keyword>
<evidence type="ECO:0000256" key="3">
    <source>
        <dbReference type="ARBA" id="ARBA00022598"/>
    </source>
</evidence>
<dbReference type="PANTHER" id="PTHR43766:SF1">
    <property type="entry name" value="TRYPTOPHAN--TRNA LIGASE, MITOCHONDRIAL"/>
    <property type="match status" value="1"/>
</dbReference>
<evidence type="ECO:0000313" key="11">
    <source>
        <dbReference type="EMBL" id="HEL65507.1"/>
    </source>
</evidence>
<dbReference type="SUPFAM" id="SSF52374">
    <property type="entry name" value="Nucleotidylyl transferase"/>
    <property type="match status" value="1"/>
</dbReference>
<dbReference type="Pfam" id="PF00579">
    <property type="entry name" value="tRNA-synt_1b"/>
    <property type="match status" value="1"/>
</dbReference>
<evidence type="ECO:0000256" key="2">
    <source>
        <dbReference type="ARBA" id="ARBA00013161"/>
    </source>
</evidence>
<dbReference type="AlphaFoldDB" id="A0A7C2EIS2"/>
<sequence>MRILSGMRPTGRLHLGHLSVLENWMRLQEENECFFFIADWHALTTEYENPQDIKGFTYEMAADWLAVGIDPEKSVVFVQSQVPQHAELHLVFSMFTPLSWLERVPTYKDQVQKFAELGKDITTYGFLGYPLLQAADILIYLAEGVPVGEDQLPHIELCREVARRFNFLYAPVFPEPQGILAEIKLVPGIDGQKMSKSYNNVIPLTATAEEIRRLTNRMVTDPARIHKDDPGHPEVCTVFKYYRIYSPAELAEVETACRAGRIGCVACKQRLAGILEGVIAPVRERRAALLARKGFVSEVLDAGREKAQQVAADTLDRVRAALNL</sequence>
<dbReference type="NCBIfam" id="TIGR00233">
    <property type="entry name" value="trpS"/>
    <property type="match status" value="1"/>
</dbReference>